<dbReference type="InterPro" id="IPR030489">
    <property type="entry name" value="TR_Rrf2-type_CS"/>
</dbReference>
<dbReference type="RefSeq" id="WP_285575103.1">
    <property type="nucleotide sequence ID" value="NZ_BSDE01000003.1"/>
</dbReference>
<dbReference type="NCBIfam" id="TIGR00738">
    <property type="entry name" value="rrf2_super"/>
    <property type="match status" value="1"/>
</dbReference>
<dbReference type="PANTHER" id="PTHR33221:SF13">
    <property type="entry name" value="TRANSCRIPTIONAL REGULATOR-RELATED"/>
    <property type="match status" value="1"/>
</dbReference>
<evidence type="ECO:0000313" key="2">
    <source>
        <dbReference type="Proteomes" id="UP001165069"/>
    </source>
</evidence>
<dbReference type="InterPro" id="IPR036388">
    <property type="entry name" value="WH-like_DNA-bd_sf"/>
</dbReference>
<dbReference type="InterPro" id="IPR036390">
    <property type="entry name" value="WH_DNA-bd_sf"/>
</dbReference>
<dbReference type="EMBL" id="BSDE01000003">
    <property type="protein sequence ID" value="GLH73671.1"/>
    <property type="molecule type" value="Genomic_DNA"/>
</dbReference>
<dbReference type="PROSITE" id="PS51197">
    <property type="entry name" value="HTH_RRF2_2"/>
    <property type="match status" value="1"/>
</dbReference>
<dbReference type="Proteomes" id="UP001165069">
    <property type="component" value="Unassembled WGS sequence"/>
</dbReference>
<evidence type="ECO:0000313" key="1">
    <source>
        <dbReference type="EMBL" id="GLH73671.1"/>
    </source>
</evidence>
<reference evidence="1 2" key="1">
    <citation type="journal article" date="2023" name="Antonie Van Leeuwenhoek">
        <title>Mesoterricola silvestris gen. nov., sp. nov., Mesoterricola sediminis sp. nov., Geothrix oryzae sp. nov., Geothrix edaphica sp. nov., Geothrix rubra sp. nov., and Geothrix limicola sp. nov., six novel members of Acidobacteriota isolated from soils.</title>
        <authorList>
            <person name="Itoh H."/>
            <person name="Sugisawa Y."/>
            <person name="Mise K."/>
            <person name="Xu Z."/>
            <person name="Kuniyasu M."/>
            <person name="Ushijima N."/>
            <person name="Kawano K."/>
            <person name="Kobayashi E."/>
            <person name="Shiratori Y."/>
            <person name="Masuda Y."/>
            <person name="Senoo K."/>
        </authorList>
    </citation>
    <scope>NUCLEOTIDE SEQUENCE [LARGE SCALE GENOMIC DNA]</scope>
    <source>
        <strain evidence="1 2">Red804</strain>
    </source>
</reference>
<dbReference type="Pfam" id="PF02082">
    <property type="entry name" value="Rrf2"/>
    <property type="match status" value="1"/>
</dbReference>
<name>A0ABQ5QGW0_9BACT</name>
<dbReference type="PANTHER" id="PTHR33221">
    <property type="entry name" value="WINGED HELIX-TURN-HELIX TRANSCRIPTIONAL REGULATOR, RRF2 FAMILY"/>
    <property type="match status" value="1"/>
</dbReference>
<dbReference type="Gene3D" id="1.10.10.10">
    <property type="entry name" value="Winged helix-like DNA-binding domain superfamily/Winged helix DNA-binding domain"/>
    <property type="match status" value="1"/>
</dbReference>
<gene>
    <name evidence="1" type="primary">aau3</name>
    <name evidence="1" type="ORF">GETHLI_21730</name>
</gene>
<protein>
    <submittedName>
        <fullName evidence="1">Protein aau3</fullName>
    </submittedName>
</protein>
<sequence length="167" mass="18204">MLPLSQTTGYAVRALRCLQEPGGHPVLVEEVAEYTGIPRSYLSKLIHKLAKKGLVVARRGHHGGVVLARPSSEITLEDLSEAIDGVAWRKRCLMGLLGCSGETPCVLHEFWHQTLEQILARLRSVTLADLAQNPDPGVERFRANHGLLNQRIQSAVSAPEYTAAGGH</sequence>
<accession>A0ABQ5QGW0</accession>
<dbReference type="SUPFAM" id="SSF46785">
    <property type="entry name" value="Winged helix' DNA-binding domain"/>
    <property type="match status" value="1"/>
</dbReference>
<proteinExistence type="predicted"/>
<dbReference type="PROSITE" id="PS01332">
    <property type="entry name" value="HTH_RRF2_1"/>
    <property type="match status" value="1"/>
</dbReference>
<dbReference type="InterPro" id="IPR000944">
    <property type="entry name" value="Tscrpt_reg_Rrf2"/>
</dbReference>
<organism evidence="1 2">
    <name type="scientific">Geothrix limicola</name>
    <dbReference type="NCBI Taxonomy" id="2927978"/>
    <lineage>
        <taxon>Bacteria</taxon>
        <taxon>Pseudomonadati</taxon>
        <taxon>Acidobacteriota</taxon>
        <taxon>Holophagae</taxon>
        <taxon>Holophagales</taxon>
        <taxon>Holophagaceae</taxon>
        <taxon>Geothrix</taxon>
    </lineage>
</organism>
<keyword evidence="2" id="KW-1185">Reference proteome</keyword>
<comment type="caution">
    <text evidence="1">The sequence shown here is derived from an EMBL/GenBank/DDBJ whole genome shotgun (WGS) entry which is preliminary data.</text>
</comment>